<dbReference type="InterPro" id="IPR023298">
    <property type="entry name" value="ATPase_P-typ_TM_dom_sf"/>
</dbReference>
<accession>A0A7Y5EJ96</accession>
<dbReference type="EMBL" id="JABSOD010000010">
    <property type="protein sequence ID" value="NRQ43141.1"/>
    <property type="molecule type" value="Genomic_DNA"/>
</dbReference>
<keyword evidence="1" id="KW-1133">Transmembrane helix</keyword>
<feature type="transmembrane region" description="Helical" evidence="1">
    <location>
        <begin position="543"/>
        <end position="563"/>
    </location>
</feature>
<reference evidence="2 3" key="1">
    <citation type="submission" date="2020-06" db="EMBL/GenBank/DDBJ databases">
        <title>Rheinheimera sp. nov., a marine bacterium isolated from coastal.</title>
        <authorList>
            <person name="Yu Q."/>
            <person name="Qi Y."/>
            <person name="Pu J."/>
        </authorList>
    </citation>
    <scope>NUCLEOTIDE SEQUENCE [LARGE SCALE GENOMIC DNA]</scope>
    <source>
        <strain evidence="2 3">YQF-2</strain>
    </source>
</reference>
<evidence type="ECO:0000313" key="2">
    <source>
        <dbReference type="EMBL" id="NRQ43141.1"/>
    </source>
</evidence>
<feature type="transmembrane region" description="Helical" evidence="1">
    <location>
        <begin position="583"/>
        <end position="602"/>
    </location>
</feature>
<proteinExistence type="predicted"/>
<dbReference type="SUPFAM" id="SSF81665">
    <property type="entry name" value="Calcium ATPase, transmembrane domain M"/>
    <property type="match status" value="1"/>
</dbReference>
<dbReference type="GO" id="GO:0022857">
    <property type="term" value="F:transmembrane transporter activity"/>
    <property type="evidence" value="ECO:0007669"/>
    <property type="project" value="UniProtKB-ARBA"/>
</dbReference>
<dbReference type="Proteomes" id="UP000523161">
    <property type="component" value="Unassembled WGS sequence"/>
</dbReference>
<evidence type="ECO:0000256" key="1">
    <source>
        <dbReference type="SAM" id="Phobius"/>
    </source>
</evidence>
<gene>
    <name evidence="2" type="ORF">HRH59_11365</name>
</gene>
<evidence type="ECO:0000313" key="3">
    <source>
        <dbReference type="Proteomes" id="UP000523161"/>
    </source>
</evidence>
<keyword evidence="1" id="KW-0472">Membrane</keyword>
<dbReference type="RefSeq" id="WP_173501386.1">
    <property type="nucleotide sequence ID" value="NZ_JABSOD010000010.1"/>
</dbReference>
<sequence length="661" mass="72621">MLGTTGHNHAPPPKGLCRVDNANSAYSPLGNWFATIKYNLPLLSYCTKSLLLIICLALLAFSLPASSHWLEDLVTATTKSKSVVSKTQSAIDDFVKLQQFGEKYLAGRRYLYIDNAQLVIDTAGQKHSIPFDAIKQNNFRALMPLFSSSAEVVVPIDNLKYGVIESLAKNLLLRNTPVKVIRQDSSLGQLKLYDAVSKVGLTVEIFPAVLIDVQAIKINMDRVLYRNIGSGKSRVVSIFDKDEVFILPQMDASLGMLHQSTTTLSHAGIIDLVESQKRKAIFLIGHVEDGHIVTRNAEQGITQSIPIAELMVAAKRAESELILLGCETAAIANGSGYISHVNALDIAGALKEALQQESLGMALSSLGIKTGNLFYIPQQINFASDGQIFIEKAYIQGEKLVKKSAATGTTLSPKLYALDSKISQELDSRVIPFLPSAVFTSIVLNLVSIAILIVPTLMFLQANILDVLCDIKTFKKPVRRLIWLMRSLFFLVFFSPFASGLIMLSILAFFAAPMTTLILSPTALIFCIALLRKLYSKPIFPDGFLGTWLKCLTITLVNIPVWVVSTYIPGGQGPFFLNDSPTIYAASLAISAIYYAAVYFLLFHKIERVQKSEYAPLLSRLLLLPLTVLDRLMLGVLKKINCFTEPNPKATENPGAKHAEY</sequence>
<protein>
    <submittedName>
        <fullName evidence="2">Uncharacterized protein</fullName>
    </submittedName>
</protein>
<comment type="caution">
    <text evidence="2">The sequence shown here is derived from an EMBL/GenBank/DDBJ whole genome shotgun (WGS) entry which is preliminary data.</text>
</comment>
<feature type="transmembrane region" description="Helical" evidence="1">
    <location>
        <begin position="481"/>
        <end position="504"/>
    </location>
</feature>
<keyword evidence="3" id="KW-1185">Reference proteome</keyword>
<organism evidence="2 3">
    <name type="scientific">Rheinheimera lutimaris</name>
    <dbReference type="NCBI Taxonomy" id="2740584"/>
    <lineage>
        <taxon>Bacteria</taxon>
        <taxon>Pseudomonadati</taxon>
        <taxon>Pseudomonadota</taxon>
        <taxon>Gammaproteobacteria</taxon>
        <taxon>Chromatiales</taxon>
        <taxon>Chromatiaceae</taxon>
        <taxon>Rheinheimera</taxon>
    </lineage>
</organism>
<name>A0A7Y5EJ96_9GAMM</name>
<feature type="transmembrane region" description="Helical" evidence="1">
    <location>
        <begin position="510"/>
        <end position="531"/>
    </location>
</feature>
<feature type="transmembrane region" description="Helical" evidence="1">
    <location>
        <begin position="433"/>
        <end position="460"/>
    </location>
</feature>
<keyword evidence="1" id="KW-0812">Transmembrane</keyword>
<dbReference type="AlphaFoldDB" id="A0A7Y5EJ96"/>